<evidence type="ECO:0000313" key="2">
    <source>
        <dbReference type="Proteomes" id="UP000005959"/>
    </source>
</evidence>
<dbReference type="EMBL" id="AGCI01000009">
    <property type="protein sequence ID" value="EHM47756.1"/>
    <property type="molecule type" value="Genomic_DNA"/>
</dbReference>
<name>G9Y1N6_HAFAL</name>
<gene>
    <name evidence="1" type="ORF">HMPREF0454_00453</name>
</gene>
<dbReference type="AlphaFoldDB" id="G9Y1N6"/>
<dbReference type="Proteomes" id="UP000005959">
    <property type="component" value="Unassembled WGS sequence"/>
</dbReference>
<proteinExistence type="predicted"/>
<organism evidence="1 2">
    <name type="scientific">Hafnia alvei ATCC 51873</name>
    <dbReference type="NCBI Taxonomy" id="1002364"/>
    <lineage>
        <taxon>Bacteria</taxon>
        <taxon>Pseudomonadati</taxon>
        <taxon>Pseudomonadota</taxon>
        <taxon>Gammaproteobacteria</taxon>
        <taxon>Enterobacterales</taxon>
        <taxon>Hafniaceae</taxon>
        <taxon>Hafnia</taxon>
    </lineage>
</organism>
<comment type="caution">
    <text evidence="1">The sequence shown here is derived from an EMBL/GenBank/DDBJ whole genome shotgun (WGS) entry which is preliminary data.</text>
</comment>
<reference evidence="1 2" key="1">
    <citation type="submission" date="2011-08" db="EMBL/GenBank/DDBJ databases">
        <authorList>
            <person name="Weinstock G."/>
            <person name="Sodergren E."/>
            <person name="Clifton S."/>
            <person name="Fulton L."/>
            <person name="Fulton B."/>
            <person name="Courtney L."/>
            <person name="Fronick C."/>
            <person name="Harrison M."/>
            <person name="Strong C."/>
            <person name="Farmer C."/>
            <person name="Delahaunty K."/>
            <person name="Markovic C."/>
            <person name="Hall O."/>
            <person name="Minx P."/>
            <person name="Tomlinson C."/>
            <person name="Mitreva M."/>
            <person name="Hou S."/>
            <person name="Chen J."/>
            <person name="Wollam A."/>
            <person name="Pepin K.H."/>
            <person name="Johnson M."/>
            <person name="Bhonagiri V."/>
            <person name="Zhang X."/>
            <person name="Suruliraj S."/>
            <person name="Warren W."/>
            <person name="Chinwalla A."/>
            <person name="Mardis E.R."/>
            <person name="Wilson R.K."/>
        </authorList>
    </citation>
    <scope>NUCLEOTIDE SEQUENCE [LARGE SCALE GENOMIC DNA]</scope>
    <source>
        <strain evidence="1 2">ATCC 51873</strain>
    </source>
</reference>
<evidence type="ECO:0000313" key="1">
    <source>
        <dbReference type="EMBL" id="EHM47756.1"/>
    </source>
</evidence>
<accession>G9Y1N6</accession>
<protein>
    <submittedName>
        <fullName evidence="1">Uncharacterized protein</fullName>
    </submittedName>
</protein>
<dbReference type="HOGENOM" id="CLU_3099435_0_0_6"/>
<sequence>MIDTFKVSFVFINILDNKMADTYAELTSAVVSYRTLIRSVELVNRYTRYFR</sequence>